<dbReference type="Proteomes" id="UP000606786">
    <property type="component" value="Unassembled WGS sequence"/>
</dbReference>
<evidence type="ECO:0000313" key="3">
    <source>
        <dbReference type="Proteomes" id="UP000606786"/>
    </source>
</evidence>
<name>A0A811V232_CERCA</name>
<keyword evidence="3" id="KW-1185">Reference proteome</keyword>
<comment type="caution">
    <text evidence="2">The sequence shown here is derived from an EMBL/GenBank/DDBJ whole genome shotgun (WGS) entry which is preliminary data.</text>
</comment>
<dbReference type="SUPFAM" id="SSF51905">
    <property type="entry name" value="FAD/NAD(P)-binding domain"/>
    <property type="match status" value="1"/>
</dbReference>
<dbReference type="Pfam" id="PF01593">
    <property type="entry name" value="Amino_oxidase"/>
    <property type="match status" value="1"/>
</dbReference>
<protein>
    <submittedName>
        <fullName evidence="2">(Mediterranean fruit fly) hypothetical protein</fullName>
    </submittedName>
</protein>
<evidence type="ECO:0000259" key="1">
    <source>
        <dbReference type="Pfam" id="PF01593"/>
    </source>
</evidence>
<dbReference type="EMBL" id="CAJHJT010000034">
    <property type="protein sequence ID" value="CAD7004405.1"/>
    <property type="molecule type" value="Genomic_DNA"/>
</dbReference>
<reference evidence="2" key="1">
    <citation type="submission" date="2020-11" db="EMBL/GenBank/DDBJ databases">
        <authorList>
            <person name="Whitehead M."/>
        </authorList>
    </citation>
    <scope>NUCLEOTIDE SEQUENCE</scope>
    <source>
        <strain evidence="2">EGII</strain>
    </source>
</reference>
<dbReference type="PANTHER" id="PTHR10742:SF398">
    <property type="entry name" value="AMINE OXIDASE DOMAIN-CONTAINING PROTEIN-RELATED"/>
    <property type="match status" value="1"/>
</dbReference>
<dbReference type="PANTHER" id="PTHR10742">
    <property type="entry name" value="FLAVIN MONOAMINE OXIDASE"/>
    <property type="match status" value="1"/>
</dbReference>
<organism evidence="2 3">
    <name type="scientific">Ceratitis capitata</name>
    <name type="common">Mediterranean fruit fly</name>
    <name type="synonym">Tephritis capitata</name>
    <dbReference type="NCBI Taxonomy" id="7213"/>
    <lineage>
        <taxon>Eukaryota</taxon>
        <taxon>Metazoa</taxon>
        <taxon>Ecdysozoa</taxon>
        <taxon>Arthropoda</taxon>
        <taxon>Hexapoda</taxon>
        <taxon>Insecta</taxon>
        <taxon>Pterygota</taxon>
        <taxon>Neoptera</taxon>
        <taxon>Endopterygota</taxon>
        <taxon>Diptera</taxon>
        <taxon>Brachycera</taxon>
        <taxon>Muscomorpha</taxon>
        <taxon>Tephritoidea</taxon>
        <taxon>Tephritidae</taxon>
        <taxon>Ceratitis</taxon>
        <taxon>Ceratitis</taxon>
    </lineage>
</organism>
<dbReference type="Gene3D" id="3.50.50.60">
    <property type="entry name" value="FAD/NAD(P)-binding domain"/>
    <property type="match status" value="1"/>
</dbReference>
<feature type="domain" description="Amine oxidase" evidence="1">
    <location>
        <begin position="101"/>
        <end position="555"/>
    </location>
</feature>
<dbReference type="SUPFAM" id="SSF54373">
    <property type="entry name" value="FAD-linked reductases, C-terminal domain"/>
    <property type="match status" value="1"/>
</dbReference>
<sequence>MRLTAHTDYLRRRMKEGVHTTGSIYIWDKRLRHSVGNASFDVDAIDGRAPKRVTHRQIPGSALEKWLPSEQQQQKMELQKQQQQQMNTMKSARVVIIGAGVSGIAAATRLIQSGFENVVLLEAENRYGGRIHTIPWGENVVDLGAQWCHGERDNVVYELVRDLELLSPITDRCDDYKCVRSNKEVVPDSVTQRLQSIAYNLIPDRQAGLKKFKGSLGSYLTEMYWRELQETAPDIDKTVAHEFFENFKWYECTEKGSDHLFDVSGKSHLDYWFCEGEQLINWQHNGFGSVLRVLMNAKKDDPNDLGLLNKRIKYNAYVENIEWKTRHSGVHLRLRSGELIEADHVICTVSLGVLKANHEKMFTPTLPFAKSLAIEALDIGTIDKFFLEFEQPFKPLDWPAFCLLWRAEELSELRKSDYYWLESVFGFFRVASQPQLLLGWVIGPDARHMETLPEAEVLTALQWLFKKFLTFEVPTPKRFLRTRWYSNPNFRGSYSFHTLRADEARIGFADLAAPLVDEKNGKPLLQFAGEATHPHFYSTVNGAVESGWREAQRLIAHYYLHPNAQL</sequence>
<accession>A0A811V232</accession>
<dbReference type="GO" id="GO:0046592">
    <property type="term" value="F:polyamine oxidase activity"/>
    <property type="evidence" value="ECO:0007669"/>
    <property type="project" value="TreeGrafter"/>
</dbReference>
<evidence type="ECO:0000313" key="2">
    <source>
        <dbReference type="EMBL" id="CAD7004405.1"/>
    </source>
</evidence>
<dbReference type="InterPro" id="IPR036188">
    <property type="entry name" value="FAD/NAD-bd_sf"/>
</dbReference>
<dbReference type="OrthoDB" id="5046242at2759"/>
<gene>
    <name evidence="2" type="ORF">CCAP1982_LOCUS12815</name>
</gene>
<dbReference type="Gene3D" id="3.90.660.10">
    <property type="match status" value="1"/>
</dbReference>
<proteinExistence type="predicted"/>
<dbReference type="InterPro" id="IPR050281">
    <property type="entry name" value="Flavin_monoamine_oxidase"/>
</dbReference>
<dbReference type="AlphaFoldDB" id="A0A811V232"/>
<dbReference type="InterPro" id="IPR002937">
    <property type="entry name" value="Amino_oxidase"/>
</dbReference>